<gene>
    <name evidence="2" type="ORF">GCM10009007_14240</name>
</gene>
<protein>
    <recommendedName>
        <fullName evidence="1">HipA-like kinase domain-containing protein</fullName>
    </recommendedName>
</protein>
<proteinExistence type="predicted"/>
<comment type="caution">
    <text evidence="2">The sequence shown here is derived from an EMBL/GenBank/DDBJ whole genome shotgun (WGS) entry which is preliminary data.</text>
</comment>
<reference evidence="2" key="2">
    <citation type="submission" date="2020-09" db="EMBL/GenBank/DDBJ databases">
        <authorList>
            <person name="Sun Q."/>
            <person name="Kim S."/>
        </authorList>
    </citation>
    <scope>NUCLEOTIDE SEQUENCE</scope>
    <source>
        <strain evidence="2">KCTC 32501</strain>
    </source>
</reference>
<evidence type="ECO:0000259" key="1">
    <source>
        <dbReference type="Pfam" id="PF20613"/>
    </source>
</evidence>
<reference evidence="2" key="1">
    <citation type="journal article" date="2014" name="Int. J. Syst. Evol. Microbiol.">
        <title>Complete genome sequence of Corynebacterium casei LMG S-19264T (=DSM 44701T), isolated from a smear-ripened cheese.</title>
        <authorList>
            <consortium name="US DOE Joint Genome Institute (JGI-PGF)"/>
            <person name="Walter F."/>
            <person name="Albersmeier A."/>
            <person name="Kalinowski J."/>
            <person name="Ruckert C."/>
        </authorList>
    </citation>
    <scope>NUCLEOTIDE SEQUENCE</scope>
    <source>
        <strain evidence="2">KCTC 32501</strain>
    </source>
</reference>
<dbReference type="InterPro" id="IPR046748">
    <property type="entry name" value="HipA_2"/>
</dbReference>
<dbReference type="Proteomes" id="UP000614287">
    <property type="component" value="Unassembled WGS sequence"/>
</dbReference>
<evidence type="ECO:0000313" key="2">
    <source>
        <dbReference type="EMBL" id="GHA74409.1"/>
    </source>
</evidence>
<organism evidence="2 3">
    <name type="scientific">Formosimonas limnophila</name>
    <dbReference type="NCBI Taxonomy" id="1384487"/>
    <lineage>
        <taxon>Bacteria</taxon>
        <taxon>Pseudomonadati</taxon>
        <taxon>Pseudomonadota</taxon>
        <taxon>Betaproteobacteria</taxon>
        <taxon>Burkholderiales</taxon>
        <taxon>Burkholderiaceae</taxon>
        <taxon>Formosimonas</taxon>
    </lineage>
</organism>
<dbReference type="AlphaFoldDB" id="A0A8J3CNT0"/>
<name>A0A8J3CNT0_9BURK</name>
<dbReference type="EMBL" id="BMZG01000007">
    <property type="protein sequence ID" value="GHA74409.1"/>
    <property type="molecule type" value="Genomic_DNA"/>
</dbReference>
<dbReference type="Pfam" id="PF20613">
    <property type="entry name" value="HipA_2"/>
    <property type="match status" value="1"/>
</dbReference>
<accession>A0A8J3CNT0</accession>
<evidence type="ECO:0000313" key="3">
    <source>
        <dbReference type="Proteomes" id="UP000614287"/>
    </source>
</evidence>
<keyword evidence="3" id="KW-1185">Reference proteome</keyword>
<feature type="domain" description="HipA-like kinase" evidence="1">
    <location>
        <begin position="36"/>
        <end position="272"/>
    </location>
</feature>
<sequence length="272" mass="31988">MREFNICTLRADKVRSLIWAIHLLIILKHGDTLIKIKSIHSQAIQGMTAPFYCTASDGQKYFVKGLQANRQSQVNEWLCAHLAQSFGLPIPTFCLLYVDETLHVELPPHHQTIGVGYSFGSQERRGIEWLESHQIARLPNNLKRDILVFDKWINNTDRTIGNHNLIFNSSDFELFVIDHNLAFDPEYSVNTFLEMHLFGDQWQYFCNDWVERDSYTHRMKQALKTFDSAWNSLPHEWQWANDEQDLPAQRLSRQHIDAILNHYEKSEFWQSI</sequence>